<evidence type="ECO:0000259" key="1">
    <source>
        <dbReference type="Pfam" id="PF13358"/>
    </source>
</evidence>
<dbReference type="NCBIfam" id="NF033545">
    <property type="entry name" value="transpos_IS630"/>
    <property type="match status" value="1"/>
</dbReference>
<geneLocation type="plasmid" evidence="2 3">
    <name>pRUNSL02</name>
</geneLocation>
<keyword evidence="2" id="KW-0614">Plasmid</keyword>
<dbReference type="Gene3D" id="3.30.420.10">
    <property type="entry name" value="Ribonuclease H-like superfamily/Ribonuclease H"/>
    <property type="match status" value="1"/>
</dbReference>
<dbReference type="GO" id="GO:0003676">
    <property type="term" value="F:nucleic acid binding"/>
    <property type="evidence" value="ECO:0007669"/>
    <property type="project" value="InterPro"/>
</dbReference>
<dbReference type="AlphaFoldDB" id="A0A7U3ZRL3"/>
<evidence type="ECO:0000313" key="2">
    <source>
        <dbReference type="EMBL" id="AEI52092.1"/>
    </source>
</evidence>
<dbReference type="InterPro" id="IPR047655">
    <property type="entry name" value="Transpos_IS630-like"/>
</dbReference>
<evidence type="ECO:0000313" key="3">
    <source>
        <dbReference type="Proteomes" id="UP000000493"/>
    </source>
</evidence>
<reference evidence="3" key="1">
    <citation type="submission" date="2011-06" db="EMBL/GenBank/DDBJ databases">
        <title>The complete genome of plasmid 2 of Runella slithyformis DSM 19594.</title>
        <authorList>
            <consortium name="US DOE Joint Genome Institute (JGI-PGF)"/>
            <person name="Lucas S."/>
            <person name="Han J."/>
            <person name="Lapidus A."/>
            <person name="Bruce D."/>
            <person name="Goodwin L."/>
            <person name="Pitluck S."/>
            <person name="Peters L."/>
            <person name="Kyrpides N."/>
            <person name="Mavromatis K."/>
            <person name="Ivanova N."/>
            <person name="Ovchinnikova G."/>
            <person name="Zhang X."/>
            <person name="Misra M."/>
            <person name="Detter J.C."/>
            <person name="Tapia R."/>
            <person name="Han C."/>
            <person name="Land M."/>
            <person name="Hauser L."/>
            <person name="Markowitz V."/>
            <person name="Cheng J.-F."/>
            <person name="Hugenholtz P."/>
            <person name="Woyke T."/>
            <person name="Wu D."/>
            <person name="Tindall B."/>
            <person name="Faehrich R."/>
            <person name="Brambilla E."/>
            <person name="Klenk H.-P."/>
            <person name="Eisen J.A."/>
        </authorList>
    </citation>
    <scope>NUCLEOTIDE SEQUENCE [LARGE SCALE GENOMIC DNA]</scope>
    <source>
        <strain evidence="3">ATCC 29530 / DSM 19594 / LMG 11500 / NCIMB 11436 / LSU 4</strain>
        <plasmid evidence="3">pRUNSL02</plasmid>
    </source>
</reference>
<keyword evidence="3" id="KW-1185">Reference proteome</keyword>
<reference evidence="2 3" key="2">
    <citation type="journal article" date="2012" name="Stand. Genomic Sci.">
        <title>Complete genome sequence of the aquatic bacterium Runella slithyformis type strain (LSU 4(T)).</title>
        <authorList>
            <person name="Copeland A."/>
            <person name="Zhang X."/>
            <person name="Misra M."/>
            <person name="Lapidus A."/>
            <person name="Nolan M."/>
            <person name="Lucas S."/>
            <person name="Deshpande S."/>
            <person name="Cheng J.F."/>
            <person name="Tapia R."/>
            <person name="Goodwin L.A."/>
            <person name="Pitluck S."/>
            <person name="Liolios K."/>
            <person name="Pagani I."/>
            <person name="Ivanova N."/>
            <person name="Mikhailova N."/>
            <person name="Pati A."/>
            <person name="Chen A."/>
            <person name="Palaniappan K."/>
            <person name="Land M."/>
            <person name="Hauser L."/>
            <person name="Pan C."/>
            <person name="Jeffries C.D."/>
            <person name="Detter J.C."/>
            <person name="Brambilla E.M."/>
            <person name="Rohde M."/>
            <person name="Djao O.D."/>
            <person name="Goker M."/>
            <person name="Sikorski J."/>
            <person name="Tindall B.J."/>
            <person name="Woyke T."/>
            <person name="Bristow J."/>
            <person name="Eisen J.A."/>
            <person name="Markowitz V."/>
            <person name="Hugenholtz P."/>
            <person name="Kyrpides N.C."/>
            <person name="Klenk H.P."/>
            <person name="Mavromatis K."/>
        </authorList>
    </citation>
    <scope>NUCLEOTIDE SEQUENCE [LARGE SCALE GENOMIC DNA]</scope>
    <source>
        <strain evidence="3">ATCC 29530 / DSM 19594 / LMG 11500 / NCIMB 11436 / LSU 4</strain>
    </source>
</reference>
<organism evidence="2 3">
    <name type="scientific">Runella slithyformis (strain ATCC 29530 / DSM 19594 / LMG 11500 / NCIMB 11436 / LSU 4)</name>
    <dbReference type="NCBI Taxonomy" id="761193"/>
    <lineage>
        <taxon>Bacteria</taxon>
        <taxon>Pseudomonadati</taxon>
        <taxon>Bacteroidota</taxon>
        <taxon>Cytophagia</taxon>
        <taxon>Cytophagales</taxon>
        <taxon>Spirosomataceae</taxon>
        <taxon>Runella</taxon>
    </lineage>
</organism>
<dbReference type="InterPro" id="IPR036397">
    <property type="entry name" value="RNaseH_sf"/>
</dbReference>
<dbReference type="Pfam" id="PF13358">
    <property type="entry name" value="DDE_3"/>
    <property type="match status" value="1"/>
</dbReference>
<protein>
    <recommendedName>
        <fullName evidence="1">Tc1-like transposase DDE domain-containing protein</fullName>
    </recommendedName>
</protein>
<dbReference type="InterPro" id="IPR038717">
    <property type="entry name" value="Tc1-like_DDE_dom"/>
</dbReference>
<proteinExistence type="predicted"/>
<dbReference type="EMBL" id="CP002861">
    <property type="protein sequence ID" value="AEI52092.1"/>
    <property type="molecule type" value="Genomic_DNA"/>
</dbReference>
<dbReference type="RefSeq" id="WP_013931273.1">
    <property type="nucleotide sequence ID" value="NC_015704.1"/>
</dbReference>
<feature type="domain" description="Tc1-like transposase DDE" evidence="1">
    <location>
        <begin position="25"/>
        <end position="175"/>
    </location>
</feature>
<gene>
    <name evidence="2" type="ordered locus">Runsl_5956</name>
</gene>
<accession>A0A7U3ZRL3</accession>
<sequence length="223" mass="26287">MDSIFIAKMEKILALYALPYDEKYPVVCFDERPCFLIGDCIEPIAMQTGKVKKEHYSYEKKGSCALLAAIEPLTGKRLSQVHSQRTKKEYCLFMQELAKMYPNAHKIRLVQDNLNTHNDSSFYENLPADEAFELAQRFEYYYTPKSASWLNMIEIEFSTLARQCLNRRIPSQELLEKEILTLVKERNDKQIKVDWQFSLKKARTKLNRQYKSLNEDNKKFTQT</sequence>
<name>A0A7U3ZRL3_RUNSL</name>
<dbReference type="Proteomes" id="UP000000493">
    <property type="component" value="Plasmid pRUNSL02"/>
</dbReference>
<dbReference type="KEGG" id="rsi:Runsl_5956"/>